<dbReference type="OrthoDB" id="419545at2759"/>
<name>A0A7J6PAX9_PEROL</name>
<dbReference type="Proteomes" id="UP000553632">
    <property type="component" value="Unassembled WGS sequence"/>
</dbReference>
<evidence type="ECO:0000313" key="4">
    <source>
        <dbReference type="Proteomes" id="UP000541610"/>
    </source>
</evidence>
<dbReference type="Proteomes" id="UP000541610">
    <property type="component" value="Unassembled WGS sequence"/>
</dbReference>
<feature type="region of interest" description="Disordered" evidence="1">
    <location>
        <begin position="424"/>
        <end position="443"/>
    </location>
</feature>
<proteinExistence type="predicted"/>
<reference evidence="4 5" key="1">
    <citation type="submission" date="2020-04" db="EMBL/GenBank/DDBJ databases">
        <title>Perkinsus olseni comparative genomics.</title>
        <authorList>
            <person name="Bogema D.R."/>
        </authorList>
    </citation>
    <scope>NUCLEOTIDE SEQUENCE [LARGE SCALE GENOMIC DNA]</scope>
    <source>
        <strain evidence="2">00978-12</strain>
        <strain evidence="3 5">ATCC PRA-207</strain>
    </source>
</reference>
<accession>A0A7J6PAX9</accession>
<dbReference type="AlphaFoldDB" id="A0A7J6PAX9"/>
<gene>
    <name evidence="2" type="ORF">FOZ60_012672</name>
    <name evidence="3" type="ORF">FOZ63_032390</name>
</gene>
<evidence type="ECO:0000313" key="3">
    <source>
        <dbReference type="EMBL" id="KAF4698208.1"/>
    </source>
</evidence>
<comment type="caution">
    <text evidence="2">The sequence shown here is derived from an EMBL/GenBank/DDBJ whole genome shotgun (WGS) entry which is preliminary data.</text>
</comment>
<evidence type="ECO:0000313" key="2">
    <source>
        <dbReference type="EMBL" id="KAF4692770.1"/>
    </source>
</evidence>
<evidence type="ECO:0000313" key="5">
    <source>
        <dbReference type="Proteomes" id="UP000553632"/>
    </source>
</evidence>
<feature type="region of interest" description="Disordered" evidence="1">
    <location>
        <begin position="1"/>
        <end position="21"/>
    </location>
</feature>
<evidence type="ECO:0000256" key="1">
    <source>
        <dbReference type="SAM" id="MobiDB-lite"/>
    </source>
</evidence>
<dbReference type="EMBL" id="JABANP010000055">
    <property type="protein sequence ID" value="KAF4692770.1"/>
    <property type="molecule type" value="Genomic_DNA"/>
</dbReference>
<organism evidence="2 4">
    <name type="scientific">Perkinsus olseni</name>
    <name type="common">Perkinsus atlanticus</name>
    <dbReference type="NCBI Taxonomy" id="32597"/>
    <lineage>
        <taxon>Eukaryota</taxon>
        <taxon>Sar</taxon>
        <taxon>Alveolata</taxon>
        <taxon>Perkinsozoa</taxon>
        <taxon>Perkinsea</taxon>
        <taxon>Perkinsida</taxon>
        <taxon>Perkinsidae</taxon>
        <taxon>Perkinsus</taxon>
    </lineage>
</organism>
<sequence>MSNNGGAALTHSRDQSVKRRTGHPVVPPTFIMLLPYILVMQLCSVVGAESVKAPRGLYTPRNWTTAQVRAELNFLNDSTVKYKIYTPQHDSWTLASFPTSMPASSIIAVNVPSFQMDFWMQNHPGAFSELGLKVFFYDPVLNRITVNPAGASFELLHESDPAEDAGNVTTTSPDGIYQSVDEIDDPHGFFPSSRLEVTMGFWKERGRALYRIVQNNAEYSFPFEVDFFVISSSLIRVLIPQNQLHGLHGRFPGLSNDYFYMNLGYDPKADVISFLLNELRVVTLKRVQTFTPASTSAPPTSTAKPTANCSHRCRPFGDFCVDSNTARMSLSFKDQHTTTLAALYKGAHLLAGGARYDVIEESDRVVISVDVINSALSDELRKINWLGFSRLNFTFDPDRNVVMLETRGLIAHMYSSLGCAAAIEAPPKEPSDDEGGSDLGPQGAGDFIHNLVEQLLG</sequence>
<protein>
    <submittedName>
        <fullName evidence="2">Uncharacterized protein</fullName>
    </submittedName>
</protein>
<dbReference type="EMBL" id="JABANO010038641">
    <property type="protein sequence ID" value="KAF4698208.1"/>
    <property type="molecule type" value="Genomic_DNA"/>
</dbReference>
<keyword evidence="5" id="KW-1185">Reference proteome</keyword>